<evidence type="ECO:0000256" key="7">
    <source>
        <dbReference type="SAM" id="MobiDB-lite"/>
    </source>
</evidence>
<evidence type="ECO:0000256" key="5">
    <source>
        <dbReference type="ARBA" id="ARBA00022989"/>
    </source>
</evidence>
<dbReference type="AlphaFoldDB" id="A0A6M4PUU7"/>
<organism evidence="11 12">
    <name type="scientific">Streptomyces argyrophylli</name>
    <dbReference type="NCBI Taxonomy" id="2726118"/>
    <lineage>
        <taxon>Bacteria</taxon>
        <taxon>Bacillati</taxon>
        <taxon>Actinomycetota</taxon>
        <taxon>Actinomycetes</taxon>
        <taxon>Kitasatosporales</taxon>
        <taxon>Streptomycetaceae</taxon>
        <taxon>Streptomyces</taxon>
    </lineage>
</organism>
<evidence type="ECO:0000256" key="1">
    <source>
        <dbReference type="ARBA" id="ARBA00004651"/>
    </source>
</evidence>
<dbReference type="SUPFAM" id="SSF90123">
    <property type="entry name" value="ABC transporter transmembrane region"/>
    <property type="match status" value="1"/>
</dbReference>
<proteinExistence type="predicted"/>
<comment type="subcellular location">
    <subcellularLocation>
        <location evidence="1">Cell membrane</location>
        <topology evidence="1">Multi-pass membrane protein</topology>
    </subcellularLocation>
</comment>
<dbReference type="InterPro" id="IPR003439">
    <property type="entry name" value="ABC_transporter-like_ATP-bd"/>
</dbReference>
<feature type="compositionally biased region" description="Low complexity" evidence="7">
    <location>
        <begin position="478"/>
        <end position="500"/>
    </location>
</feature>
<reference evidence="11 12" key="1">
    <citation type="submission" date="2020-05" db="EMBL/GenBank/DDBJ databases">
        <authorList>
            <person name="Li K."/>
        </authorList>
    </citation>
    <scope>NUCLEOTIDE SEQUENCE [LARGE SCALE GENOMIC DNA]</scope>
    <source>
        <strain evidence="12">jing01</strain>
    </source>
</reference>
<dbReference type="GO" id="GO:0016887">
    <property type="term" value="F:ATP hydrolysis activity"/>
    <property type="evidence" value="ECO:0007669"/>
    <property type="project" value="InterPro"/>
</dbReference>
<gene>
    <name evidence="11" type="ORF">HKX69_26085</name>
</gene>
<dbReference type="PROSITE" id="PS50893">
    <property type="entry name" value="ABC_TRANSPORTER_2"/>
    <property type="match status" value="1"/>
</dbReference>
<dbReference type="PROSITE" id="PS00211">
    <property type="entry name" value="ABC_TRANSPORTER_1"/>
    <property type="match status" value="1"/>
</dbReference>
<dbReference type="InterPro" id="IPR039421">
    <property type="entry name" value="Type_1_exporter"/>
</dbReference>
<feature type="domain" description="ABC transporter" evidence="9">
    <location>
        <begin position="484"/>
        <end position="726"/>
    </location>
</feature>
<dbReference type="GO" id="GO:0005524">
    <property type="term" value="F:ATP binding"/>
    <property type="evidence" value="ECO:0007669"/>
    <property type="project" value="UniProtKB-KW"/>
</dbReference>
<dbReference type="EMBL" id="CP053189">
    <property type="protein sequence ID" value="QJS12530.1"/>
    <property type="molecule type" value="Genomic_DNA"/>
</dbReference>
<evidence type="ECO:0000313" key="12">
    <source>
        <dbReference type="Proteomes" id="UP000502641"/>
    </source>
</evidence>
<dbReference type="GO" id="GO:0015421">
    <property type="term" value="F:ABC-type oligopeptide transporter activity"/>
    <property type="evidence" value="ECO:0007669"/>
    <property type="project" value="TreeGrafter"/>
</dbReference>
<evidence type="ECO:0000256" key="4">
    <source>
        <dbReference type="ARBA" id="ARBA00022840"/>
    </source>
</evidence>
<feature type="transmembrane region" description="Helical" evidence="8">
    <location>
        <begin position="108"/>
        <end position="126"/>
    </location>
</feature>
<dbReference type="PANTHER" id="PTHR43394:SF1">
    <property type="entry name" value="ATP-BINDING CASSETTE SUB-FAMILY B MEMBER 10, MITOCHONDRIAL"/>
    <property type="match status" value="1"/>
</dbReference>
<protein>
    <submittedName>
        <fullName evidence="11">ATP-binding cassette domain-containing protein</fullName>
    </submittedName>
</protein>
<feature type="transmembrane region" description="Helical" evidence="8">
    <location>
        <begin position="186"/>
        <end position="204"/>
    </location>
</feature>
<evidence type="ECO:0000259" key="9">
    <source>
        <dbReference type="PROSITE" id="PS50893"/>
    </source>
</evidence>
<feature type="compositionally biased region" description="Basic and acidic residues" evidence="7">
    <location>
        <begin position="431"/>
        <end position="455"/>
    </location>
</feature>
<evidence type="ECO:0000256" key="6">
    <source>
        <dbReference type="ARBA" id="ARBA00023136"/>
    </source>
</evidence>
<dbReference type="Proteomes" id="UP000502641">
    <property type="component" value="Chromosome"/>
</dbReference>
<dbReference type="KEGG" id="sarg:HKX69_26085"/>
<keyword evidence="4 11" id="KW-0067">ATP-binding</keyword>
<sequence length="741" mass="78669">MREKREASEPVVSASERLLFGGPLRYDMGWNQHADAFLTLSFRAMLTRLPGMLSSSLRLARQADARAARVVLAAEAGRGVAQAVSLLAVNNALGRLLTGPGIEQRLRAAAPALVVMAAVSLVAALLRAASVYATGRLEPKVERVATELYLERAANVELAAIEDHAFHKLLDTAQYGARSARHMIGYSTRVINAMISLAAAAGVLTVLHPALLPLLVTMTLPSAWSALTNARRRYESFHTWVQHARAGQLISGLLTEPAAAPEIRVHGVGPFLLRHFRSMSETAEAEQARLSRLAARTGLIAAAWTGLATLATYATLGALLLAGTMALAVAGTAVIAIRTGAASLDTLVLEINQLHEEALFVGDLQRLYAAAAERAIPAGGEPLPEDPKEIRFENVTFSYPHDEPPAEGHQAEQHPAGGHATAPPATVPHPAGERTTGERATGERTTEVRPTREHQPGAGRGTGKEPAGVEATGKDPSGRPAAGGRPAATTRRPAGATPRPALDDVTLTLPLGRIIALVGENGSGKTTLVKLLAGLYTPDRGRILWDGVDAARADRRLLAERIAMVAQDFKRWPFTARVNVAVGRSTAPMTEERLATSIAEAGAEDVVADLPRGLDTLLARNFSGGHELSGGQWQRLGIARAAYRRGSILIVDEPTAALDARAELEVFEKIRALAGGGQTVVLITHRLASVRHADLVHVLEHGRLVESGTPDELLSRGGVYAELYSLQARQFTARVPAPEPG</sequence>
<dbReference type="InterPro" id="IPR036640">
    <property type="entry name" value="ABC1_TM_sf"/>
</dbReference>
<keyword evidence="3" id="KW-0547">Nucleotide-binding</keyword>
<dbReference type="Pfam" id="PF00005">
    <property type="entry name" value="ABC_tran"/>
    <property type="match status" value="1"/>
</dbReference>
<dbReference type="InterPro" id="IPR003593">
    <property type="entry name" value="AAA+_ATPase"/>
</dbReference>
<dbReference type="Gene3D" id="3.40.50.300">
    <property type="entry name" value="P-loop containing nucleotide triphosphate hydrolases"/>
    <property type="match status" value="1"/>
</dbReference>
<dbReference type="InterPro" id="IPR027417">
    <property type="entry name" value="P-loop_NTPase"/>
</dbReference>
<dbReference type="Gene3D" id="1.20.1560.10">
    <property type="entry name" value="ABC transporter type 1, transmembrane domain"/>
    <property type="match status" value="1"/>
</dbReference>
<feature type="domain" description="ABC transmembrane type-1" evidence="10">
    <location>
        <begin position="79"/>
        <end position="356"/>
    </location>
</feature>
<evidence type="ECO:0000256" key="2">
    <source>
        <dbReference type="ARBA" id="ARBA00022692"/>
    </source>
</evidence>
<keyword evidence="6 8" id="KW-0472">Membrane</keyword>
<dbReference type="SMART" id="SM00382">
    <property type="entry name" value="AAA"/>
    <property type="match status" value="1"/>
</dbReference>
<dbReference type="SUPFAM" id="SSF52540">
    <property type="entry name" value="P-loop containing nucleoside triphosphate hydrolases"/>
    <property type="match status" value="1"/>
</dbReference>
<evidence type="ECO:0000313" key="11">
    <source>
        <dbReference type="EMBL" id="QJS12530.1"/>
    </source>
</evidence>
<keyword evidence="2 8" id="KW-0812">Transmembrane</keyword>
<feature type="region of interest" description="Disordered" evidence="7">
    <location>
        <begin position="398"/>
        <end position="501"/>
    </location>
</feature>
<feature type="transmembrane region" description="Helical" evidence="8">
    <location>
        <begin position="293"/>
        <end position="313"/>
    </location>
</feature>
<evidence type="ECO:0000256" key="3">
    <source>
        <dbReference type="ARBA" id="ARBA00022741"/>
    </source>
</evidence>
<dbReference type="InterPro" id="IPR011527">
    <property type="entry name" value="ABC1_TM_dom"/>
</dbReference>
<dbReference type="GO" id="GO:0005886">
    <property type="term" value="C:plasma membrane"/>
    <property type="evidence" value="ECO:0007669"/>
    <property type="project" value="UniProtKB-SubCell"/>
</dbReference>
<dbReference type="InterPro" id="IPR017871">
    <property type="entry name" value="ABC_transporter-like_CS"/>
</dbReference>
<dbReference type="PANTHER" id="PTHR43394">
    <property type="entry name" value="ATP-DEPENDENT PERMEASE MDL1, MITOCHONDRIAL"/>
    <property type="match status" value="1"/>
</dbReference>
<evidence type="ECO:0000259" key="10">
    <source>
        <dbReference type="PROSITE" id="PS50929"/>
    </source>
</evidence>
<evidence type="ECO:0000256" key="8">
    <source>
        <dbReference type="SAM" id="Phobius"/>
    </source>
</evidence>
<feature type="compositionally biased region" description="Low complexity" evidence="7">
    <location>
        <begin position="414"/>
        <end position="430"/>
    </location>
</feature>
<keyword evidence="5 8" id="KW-1133">Transmembrane helix</keyword>
<dbReference type="PROSITE" id="PS50929">
    <property type="entry name" value="ABC_TM1F"/>
    <property type="match status" value="1"/>
</dbReference>
<keyword evidence="12" id="KW-1185">Reference proteome</keyword>
<accession>A0A6M4PUU7</accession>
<feature type="compositionally biased region" description="Basic and acidic residues" evidence="7">
    <location>
        <begin position="400"/>
        <end position="412"/>
    </location>
</feature>
<name>A0A6M4PUU7_9ACTN</name>